<reference evidence="3 4" key="1">
    <citation type="submission" date="2017-02" db="EMBL/GenBank/DDBJ databases">
        <authorList>
            <person name="Peterson S.W."/>
        </authorList>
    </citation>
    <scope>NUCLEOTIDE SEQUENCE [LARGE SCALE GENOMIC DNA]</scope>
    <source>
        <strain evidence="3 4">DSM 22323</strain>
    </source>
</reference>
<keyword evidence="1" id="KW-0812">Transmembrane</keyword>
<name>A0A1T5DMX9_9FLAO</name>
<protein>
    <submittedName>
        <fullName evidence="3">Uncharacterized protein</fullName>
    </submittedName>
</protein>
<dbReference type="InterPro" id="IPR019734">
    <property type="entry name" value="TPR_rpt"/>
</dbReference>
<dbReference type="STRING" id="619805.SAMN05660477_00849"/>
<dbReference type="AlphaFoldDB" id="A0A1T5DMX9"/>
<dbReference type="Pfam" id="PF13424">
    <property type="entry name" value="TPR_12"/>
    <property type="match status" value="1"/>
</dbReference>
<dbReference type="Gene3D" id="1.25.40.10">
    <property type="entry name" value="Tetratricopeptide repeat domain"/>
    <property type="match status" value="2"/>
</dbReference>
<dbReference type="SMART" id="SM00028">
    <property type="entry name" value="TPR"/>
    <property type="match status" value="3"/>
</dbReference>
<evidence type="ECO:0000256" key="1">
    <source>
        <dbReference type="SAM" id="Phobius"/>
    </source>
</evidence>
<dbReference type="EMBL" id="FUYZ01000002">
    <property type="protein sequence ID" value="SKB72843.1"/>
    <property type="molecule type" value="Genomic_DNA"/>
</dbReference>
<accession>A0A1T5DMX9</accession>
<feature type="transmembrane region" description="Helical" evidence="1">
    <location>
        <begin position="334"/>
        <end position="355"/>
    </location>
</feature>
<keyword evidence="4" id="KW-1185">Reference proteome</keyword>
<dbReference type="SUPFAM" id="SSF48452">
    <property type="entry name" value="TPR-like"/>
    <property type="match status" value="2"/>
</dbReference>
<keyword evidence="2" id="KW-0732">Signal</keyword>
<organism evidence="3 4">
    <name type="scientific">Soonwooa buanensis</name>
    <dbReference type="NCBI Taxonomy" id="619805"/>
    <lineage>
        <taxon>Bacteria</taxon>
        <taxon>Pseudomonadati</taxon>
        <taxon>Bacteroidota</taxon>
        <taxon>Flavobacteriia</taxon>
        <taxon>Flavobacteriales</taxon>
        <taxon>Weeksellaceae</taxon>
        <taxon>Chryseobacterium group</taxon>
        <taxon>Soonwooa</taxon>
    </lineage>
</organism>
<feature type="chain" id="PRO_5010536116" evidence="2">
    <location>
        <begin position="20"/>
        <end position="378"/>
    </location>
</feature>
<evidence type="ECO:0000313" key="4">
    <source>
        <dbReference type="Proteomes" id="UP000191112"/>
    </source>
</evidence>
<dbReference type="Proteomes" id="UP000191112">
    <property type="component" value="Unassembled WGS sequence"/>
</dbReference>
<keyword evidence="1" id="KW-0472">Membrane</keyword>
<keyword evidence="1" id="KW-1133">Transmembrane helix</keyword>
<sequence length="378" mass="43701">MKKPLFLFLFIYLGTAFFAAQKKADLSKNKANSLIYEQPDEAIAIASKLLTTEKKVDDMADLYMIISNAYIAKKNNDSSFFYNLKAKNLIAKTNLTSTKLKILNSIAVQYQQMELYEEALKILDEAQVTTDKLSDKIPLFFYNTAFINNTRGIIYRNQANSNLALQKLKMAVENFKKLPLDKKNAANLSIAYHNMASCYLDLSQLQQALTYFAEAKNYAQKYDDAILIAYNLKGEGEVFFLTNQHSEALKALYLAEKRAEPFSDLVLNSEIYNLLANTNLAINNIQQFQYYNQKYAQILKILENDELKSFNRYANAQDLDQKAIAEKIKKQFNLYNWLTIILTIFLVGFLIKKILNLRKNNYRRKRIIENLTIIEKVE</sequence>
<proteinExistence type="predicted"/>
<dbReference type="InterPro" id="IPR011990">
    <property type="entry name" value="TPR-like_helical_dom_sf"/>
</dbReference>
<evidence type="ECO:0000313" key="3">
    <source>
        <dbReference type="EMBL" id="SKB72843.1"/>
    </source>
</evidence>
<feature type="signal peptide" evidence="2">
    <location>
        <begin position="1"/>
        <end position="19"/>
    </location>
</feature>
<gene>
    <name evidence="3" type="ORF">SAMN05660477_00849</name>
</gene>
<evidence type="ECO:0000256" key="2">
    <source>
        <dbReference type="SAM" id="SignalP"/>
    </source>
</evidence>